<dbReference type="SUPFAM" id="SSF55785">
    <property type="entry name" value="PYP-like sensor domain (PAS domain)"/>
    <property type="match status" value="1"/>
</dbReference>
<dbReference type="InterPro" id="IPR036457">
    <property type="entry name" value="PPM-type-like_dom_sf"/>
</dbReference>
<gene>
    <name evidence="4" type="ordered locus">MODMU_3765</name>
</gene>
<dbReference type="InterPro" id="IPR000014">
    <property type="entry name" value="PAS"/>
</dbReference>
<feature type="domain" description="PAS" evidence="3">
    <location>
        <begin position="30"/>
        <end position="76"/>
    </location>
</feature>
<evidence type="ECO:0000256" key="1">
    <source>
        <dbReference type="ARBA" id="ARBA00022801"/>
    </source>
</evidence>
<dbReference type="OrthoDB" id="118142at2"/>
<dbReference type="InterPro" id="IPR001932">
    <property type="entry name" value="PPM-type_phosphatase-like_dom"/>
</dbReference>
<keyword evidence="1" id="KW-0378">Hydrolase</keyword>
<dbReference type="Proteomes" id="UP000006461">
    <property type="component" value="Chromosome"/>
</dbReference>
<evidence type="ECO:0000259" key="3">
    <source>
        <dbReference type="PROSITE" id="PS50112"/>
    </source>
</evidence>
<dbReference type="Pfam" id="PF08448">
    <property type="entry name" value="PAS_4"/>
    <property type="match status" value="1"/>
</dbReference>
<dbReference type="Gene3D" id="3.60.40.10">
    <property type="entry name" value="PPM-type phosphatase domain"/>
    <property type="match status" value="1"/>
</dbReference>
<protein>
    <submittedName>
        <fullName evidence="4">PAS/PAC sensor protein</fullName>
    </submittedName>
</protein>
<dbReference type="PANTHER" id="PTHR43156:SF2">
    <property type="entry name" value="STAGE II SPORULATION PROTEIN E"/>
    <property type="match status" value="1"/>
</dbReference>
<dbReference type="CDD" id="cd00130">
    <property type="entry name" value="PAS"/>
    <property type="match status" value="1"/>
</dbReference>
<dbReference type="KEGG" id="mmar:MODMU_3765"/>
<dbReference type="PANTHER" id="PTHR43156">
    <property type="entry name" value="STAGE II SPORULATION PROTEIN E-RELATED"/>
    <property type="match status" value="1"/>
</dbReference>
<feature type="region of interest" description="Disordered" evidence="2">
    <location>
        <begin position="567"/>
        <end position="589"/>
    </location>
</feature>
<organism evidence="4 5">
    <name type="scientific">Modestobacter italicus (strain DSM 44449 / CECT 9708 / BC 501)</name>
    <dbReference type="NCBI Taxonomy" id="2732864"/>
    <lineage>
        <taxon>Bacteria</taxon>
        <taxon>Bacillati</taxon>
        <taxon>Actinomycetota</taxon>
        <taxon>Actinomycetes</taxon>
        <taxon>Geodermatophilales</taxon>
        <taxon>Geodermatophilaceae</taxon>
        <taxon>Modestobacter</taxon>
    </lineage>
</organism>
<dbReference type="SMART" id="SM00091">
    <property type="entry name" value="PAS"/>
    <property type="match status" value="1"/>
</dbReference>
<dbReference type="SUPFAM" id="SSF81606">
    <property type="entry name" value="PP2C-like"/>
    <property type="match status" value="1"/>
</dbReference>
<dbReference type="InterPro" id="IPR013656">
    <property type="entry name" value="PAS_4"/>
</dbReference>
<dbReference type="PATRIC" id="fig|477641.3.peg.3542"/>
<sequence>MLTVMDDSMADDADAVSLEGAGDVLSSPAISSLVTSVVGAMPAGFVSMDRDWRFSYLNAAAERLLGHSRKQLIGRTIWTAFPDVVGNDFEAGYRRAVDTGEPQTLEAYYPEPLNSWYEVLCWPTAEGLSLYFSDVTDRKLAAEQAARATARLRLLSGANNDLLSAPDVPAAVAGLARVLVPVLADGCMITLLQPDGRPEDVGHWHADPQQRDALNRYVKKRLRTMPLGSPVARVLAGAGEVLSTTTEVSALLPAGTTRTVLQELDASHAIILPIRGKDRVLGALSLFTAAGRPLDPDDITTARDMAARAGLALDADRVSRQYAQLAEELQRSLLTAPPEPDHAHIVVRYIPATESARVGGDWYDAFMQPSGATMLVIGDVAGHDVQAAAAMGQLHGLLRGIATATDAGPAQVLTGLDQAMELLQVQPMATAVIARLEQTAEEFDRGVTRLVWANAGHPALLVIHADGHLDFLRGGRAELLLGVNPTAVRTEQTIELDRGATVLLYTDGLVERRSSDLDQGQQRLQDAVAELIDLPLEELCDELVARMVDGHPDDDVALVAARLYRQDEPRPAVAGPNKIPPPLRRPGHS</sequence>
<dbReference type="InterPro" id="IPR029016">
    <property type="entry name" value="GAF-like_dom_sf"/>
</dbReference>
<name>I4F0K9_MODI5</name>
<keyword evidence="5" id="KW-1185">Reference proteome</keyword>
<dbReference type="SUPFAM" id="SSF55781">
    <property type="entry name" value="GAF domain-like"/>
    <property type="match status" value="1"/>
</dbReference>
<evidence type="ECO:0000313" key="4">
    <source>
        <dbReference type="EMBL" id="CCH89172.1"/>
    </source>
</evidence>
<dbReference type="SMART" id="SM00331">
    <property type="entry name" value="PP2C_SIG"/>
    <property type="match status" value="1"/>
</dbReference>
<dbReference type="Gene3D" id="3.30.450.20">
    <property type="entry name" value="PAS domain"/>
    <property type="match status" value="1"/>
</dbReference>
<dbReference type="STRING" id="477641.MODMU_3765"/>
<dbReference type="AlphaFoldDB" id="I4F0K9"/>
<dbReference type="InterPro" id="IPR003018">
    <property type="entry name" value="GAF"/>
</dbReference>
<dbReference type="NCBIfam" id="TIGR00229">
    <property type="entry name" value="sensory_box"/>
    <property type="match status" value="1"/>
</dbReference>
<dbReference type="Pfam" id="PF01590">
    <property type="entry name" value="GAF"/>
    <property type="match status" value="1"/>
</dbReference>
<feature type="compositionally biased region" description="Pro residues" evidence="2">
    <location>
        <begin position="578"/>
        <end position="589"/>
    </location>
</feature>
<dbReference type="Pfam" id="PF07228">
    <property type="entry name" value="SpoIIE"/>
    <property type="match status" value="1"/>
</dbReference>
<accession>I4F0K9</accession>
<reference evidence="4 5" key="1">
    <citation type="journal article" date="2012" name="J. Bacteriol.">
        <title>Genome Sequence of Radiation-Resistant Modestobacter marinus Strain BC501, a Representative Actinobacterium That Thrives on Calcareous Stone Surfaces.</title>
        <authorList>
            <person name="Normand P."/>
            <person name="Gury J."/>
            <person name="Pujic P."/>
            <person name="Chouaia B."/>
            <person name="Crotti E."/>
            <person name="Brusetti L."/>
            <person name="Daffonchio D."/>
            <person name="Vacherie B."/>
            <person name="Barbe V."/>
            <person name="Medigue C."/>
            <person name="Calteau A."/>
            <person name="Ghodhbane-Gtari F."/>
            <person name="Essoussi I."/>
            <person name="Nouioui I."/>
            <person name="Abbassi-Ghozzi I."/>
            <person name="Gtari M."/>
        </authorList>
    </citation>
    <scope>NUCLEOTIDE SEQUENCE [LARGE SCALE GENOMIC DNA]</scope>
    <source>
        <strain evidence="5">BC 501</strain>
    </source>
</reference>
<evidence type="ECO:0000313" key="5">
    <source>
        <dbReference type="Proteomes" id="UP000006461"/>
    </source>
</evidence>
<dbReference type="PROSITE" id="PS50112">
    <property type="entry name" value="PAS"/>
    <property type="match status" value="1"/>
</dbReference>
<dbReference type="Gene3D" id="3.30.450.40">
    <property type="match status" value="1"/>
</dbReference>
<proteinExistence type="predicted"/>
<dbReference type="HOGENOM" id="CLU_000445_43_8_11"/>
<evidence type="ECO:0000256" key="2">
    <source>
        <dbReference type="SAM" id="MobiDB-lite"/>
    </source>
</evidence>
<dbReference type="EMBL" id="FO203431">
    <property type="protein sequence ID" value="CCH89172.1"/>
    <property type="molecule type" value="Genomic_DNA"/>
</dbReference>
<dbReference type="InterPro" id="IPR035965">
    <property type="entry name" value="PAS-like_dom_sf"/>
</dbReference>
<dbReference type="InterPro" id="IPR052016">
    <property type="entry name" value="Bact_Sigma-Reg"/>
</dbReference>
<dbReference type="GO" id="GO:0016791">
    <property type="term" value="F:phosphatase activity"/>
    <property type="evidence" value="ECO:0007669"/>
    <property type="project" value="TreeGrafter"/>
</dbReference>
<dbReference type="eggNOG" id="COG2203">
    <property type="taxonomic scope" value="Bacteria"/>
</dbReference>
<dbReference type="eggNOG" id="COG2208">
    <property type="taxonomic scope" value="Bacteria"/>
</dbReference>